<accession>A0A0A9ESS1</accession>
<reference evidence="1" key="1">
    <citation type="submission" date="2014-09" db="EMBL/GenBank/DDBJ databases">
        <authorList>
            <person name="Magalhaes I.L.F."/>
            <person name="Oliveira U."/>
            <person name="Santos F.R."/>
            <person name="Vidigal T.H.D.A."/>
            <person name="Brescovit A.D."/>
            <person name="Santos A.J."/>
        </authorList>
    </citation>
    <scope>NUCLEOTIDE SEQUENCE</scope>
    <source>
        <tissue evidence="1">Shoot tissue taken approximately 20 cm above the soil surface</tissue>
    </source>
</reference>
<dbReference type="AlphaFoldDB" id="A0A0A9ESS1"/>
<name>A0A0A9ESS1_ARUDO</name>
<reference evidence="1" key="2">
    <citation type="journal article" date="2015" name="Data Brief">
        <title>Shoot transcriptome of the giant reed, Arundo donax.</title>
        <authorList>
            <person name="Barrero R.A."/>
            <person name="Guerrero F.D."/>
            <person name="Moolhuijzen P."/>
            <person name="Goolsby J.A."/>
            <person name="Tidwell J."/>
            <person name="Bellgard S.E."/>
            <person name="Bellgard M.I."/>
        </authorList>
    </citation>
    <scope>NUCLEOTIDE SEQUENCE</scope>
    <source>
        <tissue evidence="1">Shoot tissue taken approximately 20 cm above the soil surface</tissue>
    </source>
</reference>
<sequence>MGQRTSCLWTTSRSAGGICSCCSWSSLCCFVWKES</sequence>
<organism evidence="1">
    <name type="scientific">Arundo donax</name>
    <name type="common">Giant reed</name>
    <name type="synonym">Donax arundinaceus</name>
    <dbReference type="NCBI Taxonomy" id="35708"/>
    <lineage>
        <taxon>Eukaryota</taxon>
        <taxon>Viridiplantae</taxon>
        <taxon>Streptophyta</taxon>
        <taxon>Embryophyta</taxon>
        <taxon>Tracheophyta</taxon>
        <taxon>Spermatophyta</taxon>
        <taxon>Magnoliopsida</taxon>
        <taxon>Liliopsida</taxon>
        <taxon>Poales</taxon>
        <taxon>Poaceae</taxon>
        <taxon>PACMAD clade</taxon>
        <taxon>Arundinoideae</taxon>
        <taxon>Arundineae</taxon>
        <taxon>Arundo</taxon>
    </lineage>
</organism>
<evidence type="ECO:0000313" key="1">
    <source>
        <dbReference type="EMBL" id="JAE03097.1"/>
    </source>
</evidence>
<proteinExistence type="predicted"/>
<dbReference type="EMBL" id="GBRH01194799">
    <property type="protein sequence ID" value="JAE03097.1"/>
    <property type="molecule type" value="Transcribed_RNA"/>
</dbReference>
<protein>
    <submittedName>
        <fullName evidence="1">Uncharacterized protein</fullName>
    </submittedName>
</protein>